<name>A0A4C1XBN3_EUMVA</name>
<protein>
    <submittedName>
        <fullName evidence="1">Uncharacterized protein</fullName>
    </submittedName>
</protein>
<evidence type="ECO:0000313" key="2">
    <source>
        <dbReference type="Proteomes" id="UP000299102"/>
    </source>
</evidence>
<dbReference type="AlphaFoldDB" id="A0A4C1XBN3"/>
<dbReference type="EMBL" id="BGZK01000772">
    <property type="protein sequence ID" value="GBP59834.1"/>
    <property type="molecule type" value="Genomic_DNA"/>
</dbReference>
<keyword evidence="2" id="KW-1185">Reference proteome</keyword>
<dbReference type="Proteomes" id="UP000299102">
    <property type="component" value="Unassembled WGS sequence"/>
</dbReference>
<organism evidence="1 2">
    <name type="scientific">Eumeta variegata</name>
    <name type="common">Bagworm moth</name>
    <name type="synonym">Eumeta japonica</name>
    <dbReference type="NCBI Taxonomy" id="151549"/>
    <lineage>
        <taxon>Eukaryota</taxon>
        <taxon>Metazoa</taxon>
        <taxon>Ecdysozoa</taxon>
        <taxon>Arthropoda</taxon>
        <taxon>Hexapoda</taxon>
        <taxon>Insecta</taxon>
        <taxon>Pterygota</taxon>
        <taxon>Neoptera</taxon>
        <taxon>Endopterygota</taxon>
        <taxon>Lepidoptera</taxon>
        <taxon>Glossata</taxon>
        <taxon>Ditrysia</taxon>
        <taxon>Tineoidea</taxon>
        <taxon>Psychidae</taxon>
        <taxon>Oiketicinae</taxon>
        <taxon>Eumeta</taxon>
    </lineage>
</organism>
<sequence length="135" mass="14968">MEPESRSGAGQKLESRSTQEYNWNRGYGRHIVISNYKIFYVHAGRVAGATPRRTRLPPHLLNSLASVREIERVAESETEGGTTLFFTAGGRSVRAARSLVTTVRPEDRDRPTVRGYVANDPRASPLIARDVSTAN</sequence>
<evidence type="ECO:0000313" key="1">
    <source>
        <dbReference type="EMBL" id="GBP59834.1"/>
    </source>
</evidence>
<reference evidence="1 2" key="1">
    <citation type="journal article" date="2019" name="Commun. Biol.">
        <title>The bagworm genome reveals a unique fibroin gene that provides high tensile strength.</title>
        <authorList>
            <person name="Kono N."/>
            <person name="Nakamura H."/>
            <person name="Ohtoshi R."/>
            <person name="Tomita M."/>
            <person name="Numata K."/>
            <person name="Arakawa K."/>
        </authorList>
    </citation>
    <scope>NUCLEOTIDE SEQUENCE [LARGE SCALE GENOMIC DNA]</scope>
</reference>
<proteinExistence type="predicted"/>
<accession>A0A4C1XBN3</accession>
<comment type="caution">
    <text evidence="1">The sequence shown here is derived from an EMBL/GenBank/DDBJ whole genome shotgun (WGS) entry which is preliminary data.</text>
</comment>
<gene>
    <name evidence="1" type="ORF">EVAR_40218_1</name>
</gene>